<gene>
    <name evidence="4" type="ORF">KPL81_06810</name>
</gene>
<feature type="domain" description="Exonuclease" evidence="3">
    <location>
        <begin position="30"/>
        <end position="204"/>
    </location>
</feature>
<comment type="caution">
    <text evidence="4">The sequence shown here is derived from an EMBL/GenBank/DDBJ whole genome shotgun (WGS) entry which is preliminary data.</text>
</comment>
<dbReference type="InterPro" id="IPR013520">
    <property type="entry name" value="Ribonucl_H"/>
</dbReference>
<evidence type="ECO:0000313" key="5">
    <source>
        <dbReference type="Proteomes" id="UP000769617"/>
    </source>
</evidence>
<reference evidence="4 5" key="1">
    <citation type="submission" date="2021-07" db="EMBL/GenBank/DDBJ databases">
        <authorList>
            <person name="So Y."/>
        </authorList>
    </citation>
    <scope>NUCLEOTIDE SEQUENCE [LARGE SCALE GENOMIC DNA]</scope>
    <source>
        <strain evidence="4 5">Y3S6</strain>
    </source>
</reference>
<evidence type="ECO:0000256" key="1">
    <source>
        <dbReference type="ARBA" id="ARBA00022722"/>
    </source>
</evidence>
<evidence type="ECO:0000313" key="4">
    <source>
        <dbReference type="EMBL" id="MBW6390872.1"/>
    </source>
</evidence>
<accession>A0ABS6ZN63</accession>
<dbReference type="SUPFAM" id="SSF53098">
    <property type="entry name" value="Ribonuclease H-like"/>
    <property type="match status" value="1"/>
</dbReference>
<dbReference type="Proteomes" id="UP000769617">
    <property type="component" value="Unassembled WGS sequence"/>
</dbReference>
<keyword evidence="2 4" id="KW-0269">Exonuclease</keyword>
<evidence type="ECO:0000259" key="3">
    <source>
        <dbReference type="SMART" id="SM00479"/>
    </source>
</evidence>
<keyword evidence="2 4" id="KW-0378">Hydrolase</keyword>
<keyword evidence="1" id="KW-0540">Nuclease</keyword>
<dbReference type="Pfam" id="PF00929">
    <property type="entry name" value="RNase_T"/>
    <property type="match status" value="1"/>
</dbReference>
<sequence length="209" mass="23428">MFRALRRANDRRRHAGGEYGWLFRPYTGDELVAIDCETTGIDTRTAEPVSIGAVKVRGDRVLTSESLDLRLRRPATLTGDSIRVHGLRGVDLDDGVGLDDALATLLDFIGNRPLLGWRLDFDMTILNRQIRPRFGFDLPNSGIDVAQLYHRQQRRSVMEPESPAQRFEAVAEALGVPIMGRHTALGDAVTTALMYLRLERAGMQDRREA</sequence>
<keyword evidence="5" id="KW-1185">Reference proteome</keyword>
<dbReference type="InterPro" id="IPR036397">
    <property type="entry name" value="RNaseH_sf"/>
</dbReference>
<dbReference type="PANTHER" id="PTHR30231">
    <property type="entry name" value="DNA POLYMERASE III SUBUNIT EPSILON"/>
    <property type="match status" value="1"/>
</dbReference>
<evidence type="ECO:0000256" key="2">
    <source>
        <dbReference type="ARBA" id="ARBA00022839"/>
    </source>
</evidence>
<dbReference type="CDD" id="cd06127">
    <property type="entry name" value="DEDDh"/>
    <property type="match status" value="1"/>
</dbReference>
<dbReference type="EMBL" id="JAHYCA010000002">
    <property type="protein sequence ID" value="MBW6390872.1"/>
    <property type="molecule type" value="Genomic_DNA"/>
</dbReference>
<dbReference type="GO" id="GO:0004527">
    <property type="term" value="F:exonuclease activity"/>
    <property type="evidence" value="ECO:0007669"/>
    <property type="project" value="UniProtKB-KW"/>
</dbReference>
<proteinExistence type="predicted"/>
<name>A0ABS6ZN63_9GAMM</name>
<protein>
    <submittedName>
        <fullName evidence="4">3'-5' exonuclease</fullName>
    </submittedName>
</protein>
<dbReference type="Gene3D" id="3.30.420.10">
    <property type="entry name" value="Ribonuclease H-like superfamily/Ribonuclease H"/>
    <property type="match status" value="1"/>
</dbReference>
<dbReference type="InterPro" id="IPR012337">
    <property type="entry name" value="RNaseH-like_sf"/>
</dbReference>
<dbReference type="NCBIfam" id="NF006601">
    <property type="entry name" value="PRK09145.1"/>
    <property type="match status" value="1"/>
</dbReference>
<dbReference type="RefSeq" id="WP_209476565.1">
    <property type="nucleotide sequence ID" value="NZ_JAHYCA010000002.1"/>
</dbReference>
<dbReference type="SMART" id="SM00479">
    <property type="entry name" value="EXOIII"/>
    <property type="match status" value="1"/>
</dbReference>
<organism evidence="4 5">
    <name type="scientific">Billgrantia antri</name>
    <dbReference type="NCBI Taxonomy" id="2846777"/>
    <lineage>
        <taxon>Bacteria</taxon>
        <taxon>Pseudomonadati</taxon>
        <taxon>Pseudomonadota</taxon>
        <taxon>Gammaproteobacteria</taxon>
        <taxon>Oceanospirillales</taxon>
        <taxon>Halomonadaceae</taxon>
        <taxon>Billgrantia</taxon>
    </lineage>
</organism>
<dbReference type="PANTHER" id="PTHR30231:SF7">
    <property type="entry name" value="BLR4117 PROTEIN"/>
    <property type="match status" value="1"/>
</dbReference>